<reference evidence="11" key="1">
    <citation type="journal article" date="2014" name="Int. J. Syst. Evol. Microbiol.">
        <title>Complete genome sequence of Corynebacterium casei LMG S-19264T (=DSM 44701T), isolated from a smear-ripened cheese.</title>
        <authorList>
            <consortium name="US DOE Joint Genome Institute (JGI-PGF)"/>
            <person name="Walter F."/>
            <person name="Albersmeier A."/>
            <person name="Kalinowski J."/>
            <person name="Ruckert C."/>
        </authorList>
    </citation>
    <scope>NUCLEOTIDE SEQUENCE</scope>
    <source>
        <strain evidence="11">CGMCC 1.12919</strain>
    </source>
</reference>
<dbReference type="Proteomes" id="UP000637002">
    <property type="component" value="Unassembled WGS sequence"/>
</dbReference>
<dbReference type="SUPFAM" id="SSF52540">
    <property type="entry name" value="P-loop containing nucleoside triphosphate hydrolases"/>
    <property type="match status" value="1"/>
</dbReference>
<feature type="compositionally biased region" description="Low complexity" evidence="7">
    <location>
        <begin position="630"/>
        <end position="641"/>
    </location>
</feature>
<feature type="domain" description="PAS" evidence="9">
    <location>
        <begin position="153"/>
        <end position="200"/>
    </location>
</feature>
<dbReference type="InterPro" id="IPR000700">
    <property type="entry name" value="PAS-assoc_C"/>
</dbReference>
<dbReference type="InterPro" id="IPR000014">
    <property type="entry name" value="PAS"/>
</dbReference>
<dbReference type="Pfam" id="PF00989">
    <property type="entry name" value="PAS"/>
    <property type="match status" value="1"/>
</dbReference>
<dbReference type="InterPro" id="IPR013767">
    <property type="entry name" value="PAS_fold"/>
</dbReference>
<feature type="coiled-coil region" evidence="6">
    <location>
        <begin position="274"/>
        <end position="312"/>
    </location>
</feature>
<evidence type="ECO:0000313" key="12">
    <source>
        <dbReference type="Proteomes" id="UP000637002"/>
    </source>
</evidence>
<feature type="region of interest" description="Disordered" evidence="7">
    <location>
        <begin position="628"/>
        <end position="649"/>
    </location>
</feature>
<reference evidence="11" key="2">
    <citation type="submission" date="2020-09" db="EMBL/GenBank/DDBJ databases">
        <authorList>
            <person name="Sun Q."/>
            <person name="Zhou Y."/>
        </authorList>
    </citation>
    <scope>NUCLEOTIDE SEQUENCE</scope>
    <source>
        <strain evidence="11">CGMCC 1.12919</strain>
    </source>
</reference>
<feature type="region of interest" description="Disordered" evidence="7">
    <location>
        <begin position="560"/>
        <end position="582"/>
    </location>
</feature>
<dbReference type="Gene3D" id="1.10.8.60">
    <property type="match status" value="1"/>
</dbReference>
<keyword evidence="6" id="KW-0175">Coiled coil</keyword>
<dbReference type="InterPro" id="IPR003593">
    <property type="entry name" value="AAA+_ATPase"/>
</dbReference>
<evidence type="ECO:0000256" key="4">
    <source>
        <dbReference type="ARBA" id="ARBA00023125"/>
    </source>
</evidence>
<feature type="domain" description="PAC" evidence="10">
    <location>
        <begin position="231"/>
        <end position="283"/>
    </location>
</feature>
<evidence type="ECO:0000256" key="5">
    <source>
        <dbReference type="ARBA" id="ARBA00023159"/>
    </source>
</evidence>
<dbReference type="PANTHER" id="PTHR32071:SF117">
    <property type="entry name" value="PTS-DEPENDENT DIHYDROXYACETONE KINASE OPERON REGULATORY PROTEIN-RELATED"/>
    <property type="match status" value="1"/>
</dbReference>
<dbReference type="RefSeq" id="WP_244641677.1">
    <property type="nucleotide sequence ID" value="NZ_BMGG01000001.1"/>
</dbReference>
<accession>A0A916X6Q3</accession>
<dbReference type="InterPro" id="IPR027417">
    <property type="entry name" value="P-loop_NTPase"/>
</dbReference>
<dbReference type="GO" id="GO:0006355">
    <property type="term" value="P:regulation of DNA-templated transcription"/>
    <property type="evidence" value="ECO:0007669"/>
    <property type="project" value="InterPro"/>
</dbReference>
<evidence type="ECO:0000259" key="9">
    <source>
        <dbReference type="PROSITE" id="PS50112"/>
    </source>
</evidence>
<keyword evidence="5" id="KW-0010">Activator</keyword>
<keyword evidence="4" id="KW-0238">DNA-binding</keyword>
<dbReference type="FunFam" id="3.40.50.300:FF:000006">
    <property type="entry name" value="DNA-binding transcriptional regulator NtrC"/>
    <property type="match status" value="1"/>
</dbReference>
<dbReference type="GO" id="GO:0005524">
    <property type="term" value="F:ATP binding"/>
    <property type="evidence" value="ECO:0007669"/>
    <property type="project" value="UniProtKB-KW"/>
</dbReference>
<dbReference type="CDD" id="cd00130">
    <property type="entry name" value="PAS"/>
    <property type="match status" value="2"/>
</dbReference>
<keyword evidence="12" id="KW-1185">Reference proteome</keyword>
<evidence type="ECO:0000256" key="2">
    <source>
        <dbReference type="ARBA" id="ARBA00022840"/>
    </source>
</evidence>
<dbReference type="PROSITE" id="PS00675">
    <property type="entry name" value="SIGMA54_INTERACT_1"/>
    <property type="match status" value="1"/>
</dbReference>
<evidence type="ECO:0000256" key="1">
    <source>
        <dbReference type="ARBA" id="ARBA00022741"/>
    </source>
</evidence>
<dbReference type="PROSITE" id="PS50113">
    <property type="entry name" value="PAC"/>
    <property type="match status" value="1"/>
</dbReference>
<dbReference type="GO" id="GO:0003677">
    <property type="term" value="F:DNA binding"/>
    <property type="evidence" value="ECO:0007669"/>
    <property type="project" value="UniProtKB-KW"/>
</dbReference>
<dbReference type="Pfam" id="PF25601">
    <property type="entry name" value="AAA_lid_14"/>
    <property type="match status" value="1"/>
</dbReference>
<dbReference type="PROSITE" id="PS50112">
    <property type="entry name" value="PAS"/>
    <property type="match status" value="1"/>
</dbReference>
<sequence>MPAADGQGADGGLGLAFEHGTEPALVIDPAADLVVDVNPRGAALLGYERQALRGTRASALHPGQLPALIVFSQAALLKRSYWTHALMPRHAEGHLLKLEYSASALPNGASTWLLVTMQDIEARQRRLIDREADLFMRSGIAEWQRAERFFQDIERENRLILRAAGEGIYGVNAEGITTFVNPAAERMLGWSAAEIVGRDMHATVHHSHADGRHYPHEHCPIYAAFRDGSVHKVDSEVFWRKDGAPLFVEYTSTPIRDGGQPIGAVIVFRDITLRREAEEKLRTALAEVDSLRERLERENEYLKEEIRSETRHRGLIGRSAAIQTIASQIELVAPTGATVLITGESGTGKGLVARAIHEASPRAARPLIRVNCAAVPRELFESEFFGHAKGAFTGAVRDRIGRFELADGGTLFLDEVGEIPLELQGKLLRVIQEKQFERVGEERTREVDVRIIAATNRSLKDDVRAGRFREDLYWRLDVFPIETPPLRERPGDIAVLAQHALDEVTRRLNLPQLGLTAADLDKLAGYGWPGNVREIENVMERAAILAANGRLRIELPASGADDARQAPAQPGPHAGILTESARRRRDRDNILRALEAAGGKVFGEDGAASLLEIAPTTLISRMKALGVKRPGAAPAPSTASGGPPPPLRG</sequence>
<dbReference type="CDD" id="cd00009">
    <property type="entry name" value="AAA"/>
    <property type="match status" value="1"/>
</dbReference>
<dbReference type="SMART" id="SM00382">
    <property type="entry name" value="AAA"/>
    <property type="match status" value="1"/>
</dbReference>
<evidence type="ECO:0000256" key="6">
    <source>
        <dbReference type="SAM" id="Coils"/>
    </source>
</evidence>
<evidence type="ECO:0000259" key="8">
    <source>
        <dbReference type="PROSITE" id="PS50045"/>
    </source>
</evidence>
<dbReference type="GO" id="GO:0000160">
    <property type="term" value="P:phosphorelay signal transduction system"/>
    <property type="evidence" value="ECO:0007669"/>
    <property type="project" value="UniProtKB-KW"/>
</dbReference>
<dbReference type="InterPro" id="IPR058031">
    <property type="entry name" value="AAA_lid_NorR"/>
</dbReference>
<keyword evidence="2" id="KW-0067">ATP-binding</keyword>
<dbReference type="PANTHER" id="PTHR32071">
    <property type="entry name" value="TRANSCRIPTIONAL REGULATORY PROTEIN"/>
    <property type="match status" value="1"/>
</dbReference>
<keyword evidence="3" id="KW-0902">Two-component regulatory system</keyword>
<dbReference type="EMBL" id="BMGG01000001">
    <property type="protein sequence ID" value="GGC47024.1"/>
    <property type="molecule type" value="Genomic_DNA"/>
</dbReference>
<evidence type="ECO:0000256" key="7">
    <source>
        <dbReference type="SAM" id="MobiDB-lite"/>
    </source>
</evidence>
<organism evidence="11 12">
    <name type="scientific">Chelatococcus reniformis</name>
    <dbReference type="NCBI Taxonomy" id="1494448"/>
    <lineage>
        <taxon>Bacteria</taxon>
        <taxon>Pseudomonadati</taxon>
        <taxon>Pseudomonadota</taxon>
        <taxon>Alphaproteobacteria</taxon>
        <taxon>Hyphomicrobiales</taxon>
        <taxon>Chelatococcaceae</taxon>
        <taxon>Chelatococcus</taxon>
    </lineage>
</organism>
<dbReference type="Gene3D" id="3.30.450.20">
    <property type="entry name" value="PAS domain"/>
    <property type="match status" value="2"/>
</dbReference>
<dbReference type="PROSITE" id="PS50045">
    <property type="entry name" value="SIGMA54_INTERACT_4"/>
    <property type="match status" value="1"/>
</dbReference>
<dbReference type="SUPFAM" id="SSF55785">
    <property type="entry name" value="PYP-like sensor domain (PAS domain)"/>
    <property type="match status" value="2"/>
</dbReference>
<dbReference type="PROSITE" id="PS00676">
    <property type="entry name" value="SIGMA54_INTERACT_2"/>
    <property type="match status" value="1"/>
</dbReference>
<dbReference type="Pfam" id="PF00158">
    <property type="entry name" value="Sigma54_activat"/>
    <property type="match status" value="1"/>
</dbReference>
<name>A0A916X6Q3_9HYPH</name>
<dbReference type="InterPro" id="IPR002078">
    <property type="entry name" value="Sigma_54_int"/>
</dbReference>
<dbReference type="InterPro" id="IPR025662">
    <property type="entry name" value="Sigma_54_int_dom_ATP-bd_1"/>
</dbReference>
<protein>
    <submittedName>
        <fullName evidence="11">Transcriptional regulator</fullName>
    </submittedName>
</protein>
<comment type="caution">
    <text evidence="11">The sequence shown here is derived from an EMBL/GenBank/DDBJ whole genome shotgun (WGS) entry which is preliminary data.</text>
</comment>
<dbReference type="Gene3D" id="3.40.50.300">
    <property type="entry name" value="P-loop containing nucleotide triphosphate hydrolases"/>
    <property type="match status" value="1"/>
</dbReference>
<evidence type="ECO:0000313" key="11">
    <source>
        <dbReference type="EMBL" id="GGC47024.1"/>
    </source>
</evidence>
<keyword evidence="1" id="KW-0547">Nucleotide-binding</keyword>
<evidence type="ECO:0000256" key="3">
    <source>
        <dbReference type="ARBA" id="ARBA00023012"/>
    </source>
</evidence>
<dbReference type="InterPro" id="IPR025943">
    <property type="entry name" value="Sigma_54_int_dom_ATP-bd_2"/>
</dbReference>
<feature type="domain" description="Sigma-54 factor interaction" evidence="8">
    <location>
        <begin position="315"/>
        <end position="544"/>
    </location>
</feature>
<proteinExistence type="predicted"/>
<gene>
    <name evidence="11" type="ORF">GCM10010994_02710</name>
</gene>
<dbReference type="NCBIfam" id="TIGR00229">
    <property type="entry name" value="sensory_box"/>
    <property type="match status" value="2"/>
</dbReference>
<dbReference type="SMART" id="SM00091">
    <property type="entry name" value="PAS"/>
    <property type="match status" value="2"/>
</dbReference>
<evidence type="ECO:0000259" key="10">
    <source>
        <dbReference type="PROSITE" id="PS50113"/>
    </source>
</evidence>
<dbReference type="InterPro" id="IPR035965">
    <property type="entry name" value="PAS-like_dom_sf"/>
</dbReference>
<dbReference type="AlphaFoldDB" id="A0A916X6Q3"/>